<sequence length="508" mass="51838">MDASQTSNDVPSGLTSAVPQAAKAPDAPATVPVVVVAAPPPLLLSQSHTPLSRSSTGNDWDNDHEDLVNSLNDSAPSKSPLPAAVTAPSTPSALVTTPLSASRKAAKGKASADAGPSRAPLTLAEIALASLELSAPSPPATRWSSAVGNAIRQDAHSIGAFAAKLSQRVSDNAADTAMELEHLKAQIGVALREGPHHSQSDDGLLASLVQNHNGSMATITQLQDIVSSVSGRLDAVEANQRITVATLGEVHRGLQVLLARDHSLPTTAASGPPAAPIAPAHVLALPPALPPARMAPTPTPAQPAVPGVDSRLADMQAMFSAALSAVIGTKRGRDDDDADDVGRNIRREPATSPFLAPAAPAPAPVAMFAQFAPGAAPVPFAPAPVDPFASAPAPVAALAPAPMAALAPAPAAVPEAPSATGRRGADPSREFIFGPVRWKSNINAEARTIIAEGMASRPNMRTFFTRRGPDSEHIICGFDSAGAVGHFIDTWMAQRAGTWAAVVARPNA</sequence>
<reference evidence="2" key="1">
    <citation type="submission" date="2023-03" db="EMBL/GenBank/DDBJ databases">
        <title>Massive genome expansion in bonnet fungi (Mycena s.s.) driven by repeated elements and novel gene families across ecological guilds.</title>
        <authorList>
            <consortium name="Lawrence Berkeley National Laboratory"/>
            <person name="Harder C.B."/>
            <person name="Miyauchi S."/>
            <person name="Viragh M."/>
            <person name="Kuo A."/>
            <person name="Thoen E."/>
            <person name="Andreopoulos B."/>
            <person name="Lu D."/>
            <person name="Skrede I."/>
            <person name="Drula E."/>
            <person name="Henrissat B."/>
            <person name="Morin E."/>
            <person name="Kohler A."/>
            <person name="Barry K."/>
            <person name="LaButti K."/>
            <person name="Morin E."/>
            <person name="Salamov A."/>
            <person name="Lipzen A."/>
            <person name="Mereny Z."/>
            <person name="Hegedus B."/>
            <person name="Baldrian P."/>
            <person name="Stursova M."/>
            <person name="Weitz H."/>
            <person name="Taylor A."/>
            <person name="Grigoriev I.V."/>
            <person name="Nagy L.G."/>
            <person name="Martin F."/>
            <person name="Kauserud H."/>
        </authorList>
    </citation>
    <scope>NUCLEOTIDE SEQUENCE</scope>
    <source>
        <strain evidence="2">CBHHK173m</strain>
    </source>
</reference>
<feature type="compositionally biased region" description="Polar residues" evidence="1">
    <location>
        <begin position="44"/>
        <end position="59"/>
    </location>
</feature>
<feature type="compositionally biased region" description="Basic and acidic residues" evidence="1">
    <location>
        <begin position="340"/>
        <end position="349"/>
    </location>
</feature>
<dbReference type="Proteomes" id="UP001222325">
    <property type="component" value="Unassembled WGS sequence"/>
</dbReference>
<protein>
    <submittedName>
        <fullName evidence="2">Uncharacterized protein</fullName>
    </submittedName>
</protein>
<feature type="compositionally biased region" description="Low complexity" evidence="1">
    <location>
        <begin position="17"/>
        <end position="27"/>
    </location>
</feature>
<keyword evidence="3" id="KW-1185">Reference proteome</keyword>
<feature type="compositionally biased region" description="Polar residues" evidence="1">
    <location>
        <begin position="1"/>
        <end position="15"/>
    </location>
</feature>
<gene>
    <name evidence="2" type="ORF">B0H15DRAFT_853609</name>
</gene>
<dbReference type="AlphaFoldDB" id="A0AAD6TXJ0"/>
<dbReference type="EMBL" id="JARJCN010000048">
    <property type="protein sequence ID" value="KAJ7081801.1"/>
    <property type="molecule type" value="Genomic_DNA"/>
</dbReference>
<evidence type="ECO:0000256" key="1">
    <source>
        <dbReference type="SAM" id="MobiDB-lite"/>
    </source>
</evidence>
<feature type="compositionally biased region" description="Low complexity" evidence="1">
    <location>
        <begin position="80"/>
        <end position="100"/>
    </location>
</feature>
<proteinExistence type="predicted"/>
<evidence type="ECO:0000313" key="2">
    <source>
        <dbReference type="EMBL" id="KAJ7081801.1"/>
    </source>
</evidence>
<name>A0AAD6TXJ0_9AGAR</name>
<feature type="region of interest" description="Disordered" evidence="1">
    <location>
        <begin position="1"/>
        <end position="27"/>
    </location>
</feature>
<comment type="caution">
    <text evidence="2">The sequence shown here is derived from an EMBL/GenBank/DDBJ whole genome shotgun (WGS) entry which is preliminary data.</text>
</comment>
<organism evidence="2 3">
    <name type="scientific">Mycena belliarum</name>
    <dbReference type="NCBI Taxonomy" id="1033014"/>
    <lineage>
        <taxon>Eukaryota</taxon>
        <taxon>Fungi</taxon>
        <taxon>Dikarya</taxon>
        <taxon>Basidiomycota</taxon>
        <taxon>Agaricomycotina</taxon>
        <taxon>Agaricomycetes</taxon>
        <taxon>Agaricomycetidae</taxon>
        <taxon>Agaricales</taxon>
        <taxon>Marasmiineae</taxon>
        <taxon>Mycenaceae</taxon>
        <taxon>Mycena</taxon>
    </lineage>
</organism>
<evidence type="ECO:0000313" key="3">
    <source>
        <dbReference type="Proteomes" id="UP001222325"/>
    </source>
</evidence>
<feature type="region of interest" description="Disordered" evidence="1">
    <location>
        <begin position="330"/>
        <end position="356"/>
    </location>
</feature>
<accession>A0AAD6TXJ0</accession>
<feature type="region of interest" description="Disordered" evidence="1">
    <location>
        <begin position="42"/>
        <end position="100"/>
    </location>
</feature>